<dbReference type="Gene3D" id="2.60.120.560">
    <property type="entry name" value="Exo-inulinase, domain 1"/>
    <property type="match status" value="1"/>
</dbReference>
<proteinExistence type="predicted"/>
<name>A0A5B9W0M1_9BACT</name>
<reference evidence="3 4" key="1">
    <citation type="submission" date="2019-08" db="EMBL/GenBank/DDBJ databases">
        <title>Deep-cultivation of Planctomycetes and their phenomic and genomic characterization uncovers novel biology.</title>
        <authorList>
            <person name="Wiegand S."/>
            <person name="Jogler M."/>
            <person name="Boedeker C."/>
            <person name="Pinto D."/>
            <person name="Vollmers J."/>
            <person name="Rivas-Marin E."/>
            <person name="Kohn T."/>
            <person name="Peeters S.H."/>
            <person name="Heuer A."/>
            <person name="Rast P."/>
            <person name="Oberbeckmann S."/>
            <person name="Bunk B."/>
            <person name="Jeske O."/>
            <person name="Meyerdierks A."/>
            <person name="Storesund J.E."/>
            <person name="Kallscheuer N."/>
            <person name="Luecker S."/>
            <person name="Lage O.M."/>
            <person name="Pohl T."/>
            <person name="Merkel B.J."/>
            <person name="Hornburger P."/>
            <person name="Mueller R.-W."/>
            <person name="Bruemmer F."/>
            <person name="Labrenz M."/>
            <person name="Spormann A.M."/>
            <person name="Op den Camp H."/>
            <person name="Overmann J."/>
            <person name="Amann R."/>
            <person name="Jetten M.S.M."/>
            <person name="Mascher T."/>
            <person name="Medema M.H."/>
            <person name="Devos D.P."/>
            <person name="Kaster A.-K."/>
            <person name="Ovreas L."/>
            <person name="Rohde M."/>
            <person name="Galperin M.Y."/>
            <person name="Jogler C."/>
        </authorList>
    </citation>
    <scope>NUCLEOTIDE SEQUENCE [LARGE SCALE GENOMIC DNA]</scope>
    <source>
        <strain evidence="3 4">OJF2</strain>
    </source>
</reference>
<feature type="domain" description="3-keto-alpha-glucoside-1,2-lyase/3-keto-2-hydroxy-glucal hydratase" evidence="2">
    <location>
        <begin position="35"/>
        <end position="269"/>
    </location>
</feature>
<feature type="signal peptide" evidence="1">
    <location>
        <begin position="1"/>
        <end position="24"/>
    </location>
</feature>
<dbReference type="RefSeq" id="WP_148593772.1">
    <property type="nucleotide sequence ID" value="NZ_CP042997.1"/>
</dbReference>
<organism evidence="3 4">
    <name type="scientific">Aquisphaera giovannonii</name>
    <dbReference type="NCBI Taxonomy" id="406548"/>
    <lineage>
        <taxon>Bacteria</taxon>
        <taxon>Pseudomonadati</taxon>
        <taxon>Planctomycetota</taxon>
        <taxon>Planctomycetia</taxon>
        <taxon>Isosphaerales</taxon>
        <taxon>Isosphaeraceae</taxon>
        <taxon>Aquisphaera</taxon>
    </lineage>
</organism>
<dbReference type="Proteomes" id="UP000324233">
    <property type="component" value="Chromosome"/>
</dbReference>
<evidence type="ECO:0000313" key="4">
    <source>
        <dbReference type="Proteomes" id="UP000324233"/>
    </source>
</evidence>
<dbReference type="InterPro" id="IPR010496">
    <property type="entry name" value="AL/BT2_dom"/>
</dbReference>
<dbReference type="EMBL" id="CP042997">
    <property type="protein sequence ID" value="QEH33764.1"/>
    <property type="molecule type" value="Genomic_DNA"/>
</dbReference>
<gene>
    <name evidence="3" type="ORF">OJF2_22930</name>
</gene>
<protein>
    <recommendedName>
        <fullName evidence="2">3-keto-alpha-glucoside-1,2-lyase/3-keto-2-hydroxy-glucal hydratase domain-containing protein</fullName>
    </recommendedName>
</protein>
<dbReference type="GO" id="GO:0016787">
    <property type="term" value="F:hydrolase activity"/>
    <property type="evidence" value="ECO:0007669"/>
    <property type="project" value="InterPro"/>
</dbReference>
<keyword evidence="4" id="KW-1185">Reference proteome</keyword>
<evidence type="ECO:0000259" key="2">
    <source>
        <dbReference type="Pfam" id="PF06439"/>
    </source>
</evidence>
<sequence length="273" mass="30383" precursor="true">MMRGPLALAALLSMTLLADPPARAQQVSGFPRAEGWKPLFNGKDLDGWKFRNPDARKVWMACDDVRLDPADPARLLPVGRGGGPSSALLCGDDGRGSDILTVEDFDDYELHLEFTVPKGSNSGVYNRGLFEIQVFDSYGAPSLAFHDCGALYERAIPPENLSRPPGRWQSYDITMRGKRLSLVWNGKAVYKDMDVRYGETDRAAFERLIEESKGRPEPLRVKLREENGKYVGYFGEGATRSGLDGPDRPGPILLQGDHGPVAYRNLYIRRLPR</sequence>
<dbReference type="KEGG" id="agv:OJF2_22930"/>
<dbReference type="Pfam" id="PF06439">
    <property type="entry name" value="3keto-disac_hyd"/>
    <property type="match status" value="1"/>
</dbReference>
<dbReference type="OrthoDB" id="259356at2"/>
<evidence type="ECO:0000313" key="3">
    <source>
        <dbReference type="EMBL" id="QEH33764.1"/>
    </source>
</evidence>
<feature type="chain" id="PRO_5022805947" description="3-keto-alpha-glucoside-1,2-lyase/3-keto-2-hydroxy-glucal hydratase domain-containing protein" evidence="1">
    <location>
        <begin position="25"/>
        <end position="273"/>
    </location>
</feature>
<accession>A0A5B9W0M1</accession>
<dbReference type="AlphaFoldDB" id="A0A5B9W0M1"/>
<evidence type="ECO:0000256" key="1">
    <source>
        <dbReference type="SAM" id="SignalP"/>
    </source>
</evidence>
<keyword evidence="1" id="KW-0732">Signal</keyword>